<proteinExistence type="predicted"/>
<dbReference type="NCBIfam" id="NF041494">
    <property type="entry name" value="MobH"/>
    <property type="match status" value="1"/>
</dbReference>
<dbReference type="InterPro" id="IPR011119">
    <property type="entry name" value="Unchr_helicase_relaxase_TraI"/>
</dbReference>
<dbReference type="InterPro" id="IPR036388">
    <property type="entry name" value="WH-like_DNA-bd_sf"/>
</dbReference>
<gene>
    <name evidence="4" type="ORF">MARGE09_P1972</name>
</gene>
<dbReference type="InterPro" id="IPR036390">
    <property type="entry name" value="WH_DNA-bd_sf"/>
</dbReference>
<dbReference type="EMBL" id="AP023086">
    <property type="protein sequence ID" value="BCD97771.1"/>
    <property type="molecule type" value="Genomic_DNA"/>
</dbReference>
<dbReference type="AlphaFoldDB" id="A0AAN2BK95"/>
<feature type="compositionally biased region" description="Polar residues" evidence="1">
    <location>
        <begin position="418"/>
        <end position="429"/>
    </location>
</feature>
<reference evidence="4 5" key="1">
    <citation type="journal article" date="2022" name="IScience">
        <title>An ultrasensitive nanofiber-based assay for enzymatic hydrolysis and deep-sea microbial degradation of cellulose.</title>
        <authorList>
            <person name="Tsudome M."/>
            <person name="Tachioka M."/>
            <person name="Miyazaki M."/>
            <person name="Uchimura K."/>
            <person name="Tsuda M."/>
            <person name="Takaki Y."/>
            <person name="Deguchi S."/>
        </authorList>
    </citation>
    <scope>NUCLEOTIDE SEQUENCE [LARGE SCALE GENOMIC DNA]</scope>
    <source>
        <strain evidence="4 5">GE09</strain>
    </source>
</reference>
<keyword evidence="5" id="KW-1185">Reference proteome</keyword>
<dbReference type="Pfam" id="PF07514">
    <property type="entry name" value="TraI_2"/>
    <property type="match status" value="1"/>
</dbReference>
<dbReference type="RefSeq" id="WP_236987251.1">
    <property type="nucleotide sequence ID" value="NZ_AP023086.1"/>
</dbReference>
<evidence type="ECO:0000259" key="3">
    <source>
        <dbReference type="Pfam" id="PF07515"/>
    </source>
</evidence>
<protein>
    <recommendedName>
        <fullName evidence="6">Relaxase</fullName>
    </recommendedName>
</protein>
<dbReference type="KEGG" id="marq:MARGE09_P1972"/>
<organism evidence="4 5">
    <name type="scientific">Marinagarivorans cellulosilyticus</name>
    <dbReference type="NCBI Taxonomy" id="2721545"/>
    <lineage>
        <taxon>Bacteria</taxon>
        <taxon>Pseudomonadati</taxon>
        <taxon>Pseudomonadota</taxon>
        <taxon>Gammaproteobacteria</taxon>
        <taxon>Cellvibrionales</taxon>
        <taxon>Cellvibrionaceae</taxon>
        <taxon>Marinagarivorans</taxon>
    </lineage>
</organism>
<feature type="domain" description="Putative conjugal transfer nickase/helicase TraI C-terminal" evidence="3">
    <location>
        <begin position="606"/>
        <end position="720"/>
    </location>
</feature>
<dbReference type="Pfam" id="PF07515">
    <property type="entry name" value="TraI_2_C"/>
    <property type="match status" value="1"/>
</dbReference>
<feature type="region of interest" description="Disordered" evidence="1">
    <location>
        <begin position="392"/>
        <end position="507"/>
    </location>
</feature>
<feature type="compositionally biased region" description="Low complexity" evidence="1">
    <location>
        <begin position="445"/>
        <end position="460"/>
    </location>
</feature>
<feature type="domain" description="Uncharacterised" evidence="2">
    <location>
        <begin position="33"/>
        <end position="327"/>
    </location>
</feature>
<dbReference type="SUPFAM" id="SSF46785">
    <property type="entry name" value="Winged helix' DNA-binding domain"/>
    <property type="match status" value="1"/>
</dbReference>
<evidence type="ECO:0000256" key="1">
    <source>
        <dbReference type="SAM" id="MobiDB-lite"/>
    </source>
</evidence>
<dbReference type="Gene3D" id="2.40.10.200">
    <property type="entry name" value="STY4665 C-terminal domain-like"/>
    <property type="match status" value="1"/>
</dbReference>
<accession>A0AAN2BK95</accession>
<evidence type="ECO:0008006" key="6">
    <source>
        <dbReference type="Google" id="ProtNLM"/>
    </source>
</evidence>
<name>A0AAN2BK95_9GAMM</name>
<dbReference type="Gene3D" id="1.10.3210.40">
    <property type="match status" value="1"/>
</dbReference>
<dbReference type="Proteomes" id="UP001320119">
    <property type="component" value="Chromosome"/>
</dbReference>
<evidence type="ECO:0000313" key="5">
    <source>
        <dbReference type="Proteomes" id="UP001320119"/>
    </source>
</evidence>
<sequence length="729" mass="80462">MTLDISALPILKYADLCQRLSINPELHEWRSLVGLDSNVFDHLIKAAFSQYAESIQLAPASESHHHCGPGGLLTHTYEVITLALKMRSGIKLPIGASISEIEHKQHLWTYGVFAGCLLHDIGKLLTSIRIQLNLENGTQRWWTPHDKALTAFTDAKSYSIKFVKVQYHMHTYIGPTLFDILPRMARAWLANEAELMKQICAHLRGDRYESGIIGDLAERADMESTRANLQLPMPSKRFSRALPLIDRYLGFIRDWVADGSIRMNVNGGMGWCDQEGHIYFVCRSLAEKIISKCDELGINDTPREVVRIYDILQEHGYALPTSDGKAVWTITAVGSDFRHAFTCLKFEARRLTVPTRPIKPFSGEILIGKIPPPVKPAEVAPATENENIAASGAENKQAAQSADEAVGTDKISEDAENKTSSAENSNAASGRSEAVGTEAEKETQETAIEPETMAEEAAPAADEKDNPPPKPSLVFAAANKRRQPPEPEAERKAEGKKPPEAAPAAEKKILEAASNEAEPEVVETASDTVNEVSEVVTKPTEEQLELEVMDSVGQAPTTEAKLFSEQKDVEAPQGKAEGSDVISSVVDRSRDGHAVYQGLDSSDPQIASKFVNWLRTNLIEKTIIINDVKAVVHIVPEGVFILAPSVFKMFCTKHGLPEDAHAKISKKFDRKSYHIKADKGLNIHAYWVVGKSRHSKIQGRLIPFSVIYGDDYPIPKPNTFIYKTIPQST</sequence>
<feature type="compositionally biased region" description="Basic and acidic residues" evidence="1">
    <location>
        <begin position="483"/>
        <end position="507"/>
    </location>
</feature>
<dbReference type="InterPro" id="IPR011093">
    <property type="entry name" value="TraI_2_C"/>
</dbReference>
<evidence type="ECO:0000313" key="4">
    <source>
        <dbReference type="EMBL" id="BCD97771.1"/>
    </source>
</evidence>
<dbReference type="Gene3D" id="1.10.10.10">
    <property type="entry name" value="Winged helix-like DNA-binding domain superfamily/Winged helix DNA-binding domain"/>
    <property type="match status" value="1"/>
</dbReference>
<evidence type="ECO:0000259" key="2">
    <source>
        <dbReference type="Pfam" id="PF07514"/>
    </source>
</evidence>